<proteinExistence type="predicted"/>
<reference evidence="1" key="1">
    <citation type="submission" date="2018-04" db="EMBL/GenBank/DDBJ databases">
        <title>Whole genome sequencing of Hypsizygus marmoreus.</title>
        <authorList>
            <person name="Choi I.-G."/>
            <person name="Min B."/>
            <person name="Kim J.-G."/>
            <person name="Kim S."/>
            <person name="Oh Y.-L."/>
            <person name="Kong W.-S."/>
            <person name="Park H."/>
            <person name="Jeong J."/>
            <person name="Song E.-S."/>
        </authorList>
    </citation>
    <scope>NUCLEOTIDE SEQUENCE [LARGE SCALE GENOMIC DNA]</scope>
    <source>
        <strain evidence="1">51987-8</strain>
    </source>
</reference>
<dbReference type="InterPro" id="IPR035992">
    <property type="entry name" value="Ricin_B-like_lectins"/>
</dbReference>
<dbReference type="OrthoDB" id="3161932at2759"/>
<dbReference type="AlphaFoldDB" id="A0A369JNW5"/>
<dbReference type="SUPFAM" id="SSF50370">
    <property type="entry name" value="Ricin B-like lectins"/>
    <property type="match status" value="1"/>
</dbReference>
<dbReference type="InParanoid" id="A0A369JNW5"/>
<keyword evidence="2" id="KW-1185">Reference proteome</keyword>
<name>A0A369JNW5_HYPMA</name>
<dbReference type="EMBL" id="LUEZ02000048">
    <property type="protein sequence ID" value="RDB23042.1"/>
    <property type="molecule type" value="Genomic_DNA"/>
</dbReference>
<gene>
    <name evidence="1" type="ORF">Hypma_009834</name>
</gene>
<comment type="caution">
    <text evidence="1">The sequence shown here is derived from an EMBL/GenBank/DDBJ whole genome shotgun (WGS) entry which is preliminary data.</text>
</comment>
<evidence type="ECO:0000313" key="2">
    <source>
        <dbReference type="Proteomes" id="UP000076154"/>
    </source>
</evidence>
<accession>A0A369JNW5</accession>
<evidence type="ECO:0008006" key="3">
    <source>
        <dbReference type="Google" id="ProtNLM"/>
    </source>
</evidence>
<organism evidence="1 2">
    <name type="scientific">Hypsizygus marmoreus</name>
    <name type="common">White beech mushroom</name>
    <name type="synonym">Agaricus marmoreus</name>
    <dbReference type="NCBI Taxonomy" id="39966"/>
    <lineage>
        <taxon>Eukaryota</taxon>
        <taxon>Fungi</taxon>
        <taxon>Dikarya</taxon>
        <taxon>Basidiomycota</taxon>
        <taxon>Agaricomycotina</taxon>
        <taxon>Agaricomycetes</taxon>
        <taxon>Agaricomycetidae</taxon>
        <taxon>Agaricales</taxon>
        <taxon>Tricholomatineae</taxon>
        <taxon>Lyophyllaceae</taxon>
        <taxon>Hypsizygus</taxon>
    </lineage>
</organism>
<dbReference type="Gene3D" id="2.80.10.50">
    <property type="match status" value="1"/>
</dbReference>
<dbReference type="Proteomes" id="UP000076154">
    <property type="component" value="Unassembled WGS sequence"/>
</dbReference>
<sequence>MAQPIIPNGKYAITHHNGQGPRLTLQDHAEDAIVTIVSPTEDPAQQEWEVELKSDSDITIKSVKYGTYLSYSDTPYANEIVTGQKEPREWQLRPTSEALIFDIIVPGGPVDGNELALDLSLLKIFPPRAALRPWKSSGLDQGWYFKAIHNE</sequence>
<evidence type="ECO:0000313" key="1">
    <source>
        <dbReference type="EMBL" id="RDB23042.1"/>
    </source>
</evidence>
<protein>
    <recommendedName>
        <fullName evidence="3">Ricin B lectin domain-containing protein</fullName>
    </recommendedName>
</protein>